<evidence type="ECO:0000256" key="1">
    <source>
        <dbReference type="PROSITE-ProRule" id="PRU00042"/>
    </source>
</evidence>
<feature type="region of interest" description="Disordered" evidence="2">
    <location>
        <begin position="534"/>
        <end position="596"/>
    </location>
</feature>
<gene>
    <name evidence="4" type="ORF">GSLYS_00019339001</name>
</gene>
<dbReference type="AlphaFoldDB" id="A0AAV2IJP1"/>
<organism evidence="4 5">
    <name type="scientific">Lymnaea stagnalis</name>
    <name type="common">Great pond snail</name>
    <name type="synonym">Helix stagnalis</name>
    <dbReference type="NCBI Taxonomy" id="6523"/>
    <lineage>
        <taxon>Eukaryota</taxon>
        <taxon>Metazoa</taxon>
        <taxon>Spiralia</taxon>
        <taxon>Lophotrochozoa</taxon>
        <taxon>Mollusca</taxon>
        <taxon>Gastropoda</taxon>
        <taxon>Heterobranchia</taxon>
        <taxon>Euthyneura</taxon>
        <taxon>Panpulmonata</taxon>
        <taxon>Hygrophila</taxon>
        <taxon>Lymnaeoidea</taxon>
        <taxon>Lymnaeidae</taxon>
        <taxon>Lymnaea</taxon>
    </lineage>
</organism>
<feature type="region of interest" description="Disordered" evidence="2">
    <location>
        <begin position="450"/>
        <end position="481"/>
    </location>
</feature>
<reference evidence="4 5" key="1">
    <citation type="submission" date="2024-04" db="EMBL/GenBank/DDBJ databases">
        <authorList>
            <consortium name="Genoscope - CEA"/>
            <person name="William W."/>
        </authorList>
    </citation>
    <scope>NUCLEOTIDE SEQUENCE [LARGE SCALE GENOMIC DNA]</scope>
</reference>
<name>A0AAV2IJP1_LYMST</name>
<dbReference type="PROSITE" id="PS50157">
    <property type="entry name" value="ZINC_FINGER_C2H2_2"/>
    <property type="match status" value="1"/>
</dbReference>
<dbReference type="Proteomes" id="UP001497497">
    <property type="component" value="Unassembled WGS sequence"/>
</dbReference>
<accession>A0AAV2IJP1</accession>
<feature type="compositionally biased region" description="Polar residues" evidence="2">
    <location>
        <begin position="568"/>
        <end position="592"/>
    </location>
</feature>
<protein>
    <recommendedName>
        <fullName evidence="3">C2H2-type domain-containing protein</fullName>
    </recommendedName>
</protein>
<feature type="compositionally biased region" description="Low complexity" evidence="2">
    <location>
        <begin position="960"/>
        <end position="973"/>
    </location>
</feature>
<dbReference type="GO" id="GO:0008270">
    <property type="term" value="F:zinc ion binding"/>
    <property type="evidence" value="ECO:0007669"/>
    <property type="project" value="UniProtKB-KW"/>
</dbReference>
<proteinExistence type="predicted"/>
<keyword evidence="1" id="KW-0479">Metal-binding</keyword>
<feature type="compositionally biased region" description="Polar residues" evidence="2">
    <location>
        <begin position="1060"/>
        <end position="1072"/>
    </location>
</feature>
<evidence type="ECO:0000313" key="5">
    <source>
        <dbReference type="Proteomes" id="UP001497497"/>
    </source>
</evidence>
<evidence type="ECO:0000259" key="3">
    <source>
        <dbReference type="PROSITE" id="PS50157"/>
    </source>
</evidence>
<sequence length="1243" mass="135097">MSVRYNIEMAAYHNREKKNGVTSSATQTEIVSSEILWQCLYVIKSEFENLSYRVTKTQNGQEALVVYRNDVFGVYGPPIDPITLTLDPLGKCLLTILFKPLQRVSVVNPESGCIEINSLLTVLRLVEGKNYNFCPGIPEKFLIGKACNRHVILQKVPFKRFQSTNCPVYYQTPLLQQRSSKSPYLTICPRCLQAAKWAQTLPLQPFPNPQLLQMNGLRPREPQELFSRDIHPMMSSPNNLRVISVSPLAMGSVFSSSVPPKLQDVEKQTGLLQNNSTLDVNGNRNVASLTLQETESVGEVKSPSLMDKLQMATTSLRLMLQEKYKKKTLGFPVEDIKVEYDKKQESVKKQRSNICKQCKKQFSTPASLLNHLQRHEGLSGSWKNRPHAAGKLYTSRRFSPLVRMVIRGSKTHDVPQGKKKSSPLSQTNLRLVLKCLDDILLSLNGTQFVKGKDSSQDVEHQGNKLETKEHDVQTRPSLKRTSSGLAAVQTLLEAAKIAGDGFDDVNKAANSFTDHEGAPGRKRKKVAAVFPVQHPPAEISDDQDDLITGSDKKPRKSPRLATKKSKSKGLNSCKSTKQQTTFKNSENSTSANDPGLLRNLDLLSSVSLNYHPSADSSNAAPVTSQPPQICTSTAAYPNGAGITFSTSATNSTPATQNISISNHLLNNTSGGSVVLTNKFQDSDLRNSTNLPPLPPLLFAGNGPGQGFSYNHSKSQPQQLSGQPFPSTSPSILKNLVLTSKTPTLSSVDSGLGDDLSSSECGAIDLSKPKQLKVAKTIPQNYEKTFDITGLSGLPHNFAQLVSGNDNPREMLQCLMRMSNKPASPVAPSKLVQPPESIISNKQSDSNLQARMFASARNYKIDKKIPSIPHVQAVIASTNRTPTNKGGKSAVHGGTQGDEIHCGYKWSGSGGLVKERTQMVRELVPVDVMSNFLSKSALPTSNSHQLNMNLISPSQALPQLPPMLLLPSPTSCSPVNKQQDHSAPQIALNLTTTKAKRIPSPRKSGPGRPRKSALQPPVPMSPSSPGSTPSSILRSSLLNPLGTGPQPVGGRMSLDAGNGPKSPQKSMNSSFMNIPSPTSILSSASTTPTPPTNCTISSPSLAAMLRQPASTKHDMNHVDALMNSHRGSPMIISHNSPIHVGNTITLPGGVQIKSEPSDNYMHDSSQARIIMSLPVKSEFVGQPLHRGDSHMISDDDSSSTDLIMDIRGEYSASRYGEDLSMTHIHSVSRTADRNSDNSAVKCEH</sequence>
<feature type="compositionally biased region" description="Basic residues" evidence="2">
    <location>
        <begin position="553"/>
        <end position="567"/>
    </location>
</feature>
<feature type="compositionally biased region" description="Polar residues" evidence="2">
    <location>
        <begin position="707"/>
        <end position="726"/>
    </location>
</feature>
<comment type="caution">
    <text evidence="4">The sequence shown here is derived from an EMBL/GenBank/DDBJ whole genome shotgun (WGS) entry which is preliminary data.</text>
</comment>
<feature type="compositionally biased region" description="Basic and acidic residues" evidence="2">
    <location>
        <begin position="450"/>
        <end position="473"/>
    </location>
</feature>
<feature type="compositionally biased region" description="Low complexity" evidence="2">
    <location>
        <begin position="1022"/>
        <end position="1037"/>
    </location>
</feature>
<keyword evidence="1" id="KW-0862">Zinc</keyword>
<feature type="compositionally biased region" description="Low complexity" evidence="2">
    <location>
        <begin position="1000"/>
        <end position="1014"/>
    </location>
</feature>
<feature type="domain" description="C2H2-type" evidence="3">
    <location>
        <begin position="353"/>
        <end position="380"/>
    </location>
</feature>
<keyword evidence="5" id="KW-1185">Reference proteome</keyword>
<dbReference type="EMBL" id="CAXITT010000755">
    <property type="protein sequence ID" value="CAL1545962.1"/>
    <property type="molecule type" value="Genomic_DNA"/>
</dbReference>
<feature type="region of interest" description="Disordered" evidence="2">
    <location>
        <begin position="685"/>
        <end position="726"/>
    </location>
</feature>
<dbReference type="InterPro" id="IPR013087">
    <property type="entry name" value="Znf_C2H2_type"/>
</dbReference>
<feature type="compositionally biased region" description="Low complexity" evidence="2">
    <location>
        <begin position="1073"/>
        <end position="1097"/>
    </location>
</feature>
<evidence type="ECO:0000256" key="2">
    <source>
        <dbReference type="SAM" id="MobiDB-lite"/>
    </source>
</evidence>
<feature type="region of interest" description="Disordered" evidence="2">
    <location>
        <begin position="960"/>
        <end position="1097"/>
    </location>
</feature>
<dbReference type="PROSITE" id="PS00028">
    <property type="entry name" value="ZINC_FINGER_C2H2_1"/>
    <property type="match status" value="1"/>
</dbReference>
<keyword evidence="1" id="KW-0863">Zinc-finger</keyword>
<evidence type="ECO:0000313" key="4">
    <source>
        <dbReference type="EMBL" id="CAL1545962.1"/>
    </source>
</evidence>